<reference evidence="3" key="1">
    <citation type="submission" date="2016-04" db="EMBL/GenBank/DDBJ databases">
        <authorList>
            <person name="Evans L.H."/>
            <person name="Alamgir A."/>
            <person name="Owens N."/>
            <person name="Weber N.D."/>
            <person name="Virtaneva K."/>
            <person name="Barbian K."/>
            <person name="Babar A."/>
            <person name="Rosenke K."/>
        </authorList>
    </citation>
    <scope>NUCLEOTIDE SEQUENCE</scope>
    <source>
        <strain evidence="3">Nono1</strain>
    </source>
</reference>
<dbReference type="EMBL" id="LT559120">
    <property type="protein sequence ID" value="SAP16283.1"/>
    <property type="molecule type" value="Genomic_DNA"/>
</dbReference>
<gene>
    <name evidence="3" type="ORF">BN4615_P10946</name>
</gene>
<dbReference type="Pfam" id="PF01507">
    <property type="entry name" value="PAPS_reduct"/>
    <property type="match status" value="1"/>
</dbReference>
<organism evidence="3">
    <name type="scientific">Nonomuraea gerenzanensis</name>
    <dbReference type="NCBI Taxonomy" id="93944"/>
    <lineage>
        <taxon>Bacteria</taxon>
        <taxon>Bacillati</taxon>
        <taxon>Actinomycetota</taxon>
        <taxon>Actinomycetes</taxon>
        <taxon>Streptosporangiales</taxon>
        <taxon>Streptosporangiaceae</taxon>
        <taxon>Nonomuraea</taxon>
    </lineage>
</organism>
<dbReference type="PANTHER" id="PTHR43196:SF1">
    <property type="entry name" value="SULFATE ADENYLYLTRANSFERASE SUBUNIT 2"/>
    <property type="match status" value="1"/>
</dbReference>
<dbReference type="GO" id="GO:0003824">
    <property type="term" value="F:catalytic activity"/>
    <property type="evidence" value="ECO:0007669"/>
    <property type="project" value="InterPro"/>
</dbReference>
<dbReference type="RefSeq" id="WP_225267148.1">
    <property type="nucleotide sequence ID" value="NZ_CP084058.1"/>
</dbReference>
<feature type="region of interest" description="Disordered" evidence="1">
    <location>
        <begin position="392"/>
        <end position="422"/>
    </location>
</feature>
<sequence>MTRRQRHIQPRLPGIGDHVEKTPPKAGQTPPARTLDEAIARAHDLIGEVLDRYPIVARQALFSGGDDSSVMLHLVHEYLDSSANDAVLHVNTGIGIEDTRDHVGDVTRRWNLPLIDLYPRDNYDDLVLGGVIATRGPNAGKRPVWIGFPGPGGDSHKVMFRRLKDEPLQRRRAEIVGNRGRSKKVLYLAGMRWDESERRFRNASEIDPEGAIIWVSPIVHFTNAQMLEYRERFLVPRNPVAINMHGSGECKCGAYAKKGELDEIEFWYPKTAYRIRALEKRARDEGIAACRWGERPPGAPEGLSDSSPGRLCAKCVPQRDDQPDLMTTWQEMGLLKPPAAPAETLRMEPTRNSHGRGECPECGLDCALTPAGNIWAHGWRLYDEGASGACEGAGGPPVGPDMPRRWKYADNSEPAPWPEVVP</sequence>
<dbReference type="PANTHER" id="PTHR43196">
    <property type="entry name" value="SULFATE ADENYLYLTRANSFERASE SUBUNIT 2"/>
    <property type="match status" value="1"/>
</dbReference>
<protein>
    <recommendedName>
        <fullName evidence="2">Phosphoadenosine phosphosulphate reductase domain-containing protein</fullName>
    </recommendedName>
</protein>
<feature type="region of interest" description="Disordered" evidence="1">
    <location>
        <begin position="1"/>
        <end position="31"/>
    </location>
</feature>
<evidence type="ECO:0000259" key="2">
    <source>
        <dbReference type="Pfam" id="PF01507"/>
    </source>
</evidence>
<proteinExistence type="predicted"/>
<feature type="domain" description="Phosphoadenosine phosphosulphate reductase" evidence="2">
    <location>
        <begin position="61"/>
        <end position="121"/>
    </location>
</feature>
<evidence type="ECO:0000256" key="1">
    <source>
        <dbReference type="SAM" id="MobiDB-lite"/>
    </source>
</evidence>
<dbReference type="SUPFAM" id="SSF52402">
    <property type="entry name" value="Adenine nucleotide alpha hydrolases-like"/>
    <property type="match status" value="1"/>
</dbReference>
<accession>A0A1M4BL91</accession>
<evidence type="ECO:0000313" key="3">
    <source>
        <dbReference type="EMBL" id="SAP16283.1"/>
    </source>
</evidence>
<dbReference type="AlphaFoldDB" id="A0A1M4BL91"/>
<name>A0A1M4BL91_9ACTN</name>
<dbReference type="InterPro" id="IPR014729">
    <property type="entry name" value="Rossmann-like_a/b/a_fold"/>
</dbReference>
<dbReference type="InterPro" id="IPR002500">
    <property type="entry name" value="PAPS_reduct_dom"/>
</dbReference>
<dbReference type="InterPro" id="IPR050128">
    <property type="entry name" value="Sulfate_adenylyltrnsfr_sub2"/>
</dbReference>
<dbReference type="Gene3D" id="3.40.50.620">
    <property type="entry name" value="HUPs"/>
    <property type="match status" value="1"/>
</dbReference>